<sequence length="108" mass="12155">MNKDSAEEPTVQSSDKSSPQVEFSSQVTPIEKKKPEDRRDIPRGLRFKVMHRDHFKCILCGDNPPATPGLVLHIDHIVPWSKGGKTEIENLRTLCAACNLGRGNRYND</sequence>
<proteinExistence type="predicted"/>
<keyword evidence="3" id="KW-0255">Endonuclease</keyword>
<organism evidence="3 4">
    <name type="scientific">Micavibrio aeruginosavorus</name>
    <dbReference type="NCBI Taxonomy" id="349221"/>
    <lineage>
        <taxon>Bacteria</taxon>
        <taxon>Pseudomonadati</taxon>
        <taxon>Bdellovibrionota</taxon>
        <taxon>Bdellovibrionia</taxon>
        <taxon>Bdellovibrionales</taxon>
        <taxon>Pseudobdellovibrionaceae</taxon>
        <taxon>Micavibrio</taxon>
    </lineage>
</organism>
<evidence type="ECO:0000313" key="3">
    <source>
        <dbReference type="EMBL" id="QQG37409.1"/>
    </source>
</evidence>
<dbReference type="SMART" id="SM00507">
    <property type="entry name" value="HNHc"/>
    <property type="match status" value="1"/>
</dbReference>
<dbReference type="PANTHER" id="PTHR33877">
    <property type="entry name" value="SLL1193 PROTEIN"/>
    <property type="match status" value="1"/>
</dbReference>
<protein>
    <submittedName>
        <fullName evidence="3">HNH endonuclease</fullName>
    </submittedName>
</protein>
<dbReference type="Pfam" id="PF01844">
    <property type="entry name" value="HNH"/>
    <property type="match status" value="1"/>
</dbReference>
<evidence type="ECO:0000256" key="1">
    <source>
        <dbReference type="SAM" id="MobiDB-lite"/>
    </source>
</evidence>
<feature type="compositionally biased region" description="Basic and acidic residues" evidence="1">
    <location>
        <begin position="30"/>
        <end position="43"/>
    </location>
</feature>
<gene>
    <name evidence="3" type="ORF">HYS17_07470</name>
</gene>
<name>A0A7T5R4K9_9BACT</name>
<dbReference type="Gene3D" id="1.10.30.50">
    <property type="match status" value="1"/>
</dbReference>
<dbReference type="EMBL" id="CP066681">
    <property type="protein sequence ID" value="QQG37409.1"/>
    <property type="molecule type" value="Genomic_DNA"/>
</dbReference>
<evidence type="ECO:0000313" key="4">
    <source>
        <dbReference type="Proteomes" id="UP000595362"/>
    </source>
</evidence>
<dbReference type="InterPro" id="IPR052892">
    <property type="entry name" value="NA-targeting_endonuclease"/>
</dbReference>
<accession>A0A7T5R4K9</accession>
<dbReference type="PANTHER" id="PTHR33877:SF2">
    <property type="entry name" value="OS07G0170200 PROTEIN"/>
    <property type="match status" value="1"/>
</dbReference>
<feature type="compositionally biased region" description="Polar residues" evidence="1">
    <location>
        <begin position="10"/>
        <end position="28"/>
    </location>
</feature>
<dbReference type="InterPro" id="IPR002711">
    <property type="entry name" value="HNH"/>
</dbReference>
<feature type="domain" description="HNH nuclease" evidence="2">
    <location>
        <begin position="44"/>
        <end position="100"/>
    </location>
</feature>
<dbReference type="GO" id="GO:0004519">
    <property type="term" value="F:endonuclease activity"/>
    <property type="evidence" value="ECO:0007669"/>
    <property type="project" value="UniProtKB-KW"/>
</dbReference>
<dbReference type="GO" id="GO:0003676">
    <property type="term" value="F:nucleic acid binding"/>
    <property type="evidence" value="ECO:0007669"/>
    <property type="project" value="InterPro"/>
</dbReference>
<reference evidence="3 4" key="1">
    <citation type="submission" date="2020-07" db="EMBL/GenBank/DDBJ databases">
        <title>Huge and variable diversity of episymbiotic CPR bacteria and DPANN archaea in groundwater ecosystems.</title>
        <authorList>
            <person name="He C.Y."/>
            <person name="Keren R."/>
            <person name="Whittaker M."/>
            <person name="Farag I.F."/>
            <person name="Doudna J."/>
            <person name="Cate J.H.D."/>
            <person name="Banfield J.F."/>
        </authorList>
    </citation>
    <scope>NUCLEOTIDE SEQUENCE [LARGE SCALE GENOMIC DNA]</scope>
    <source>
        <strain evidence="3">NC_groundwater_70_Ag_B-0.1um_54_66</strain>
    </source>
</reference>
<dbReference type="AlphaFoldDB" id="A0A7T5R4K9"/>
<evidence type="ECO:0000259" key="2">
    <source>
        <dbReference type="SMART" id="SM00507"/>
    </source>
</evidence>
<keyword evidence="3" id="KW-0378">Hydrolase</keyword>
<feature type="region of interest" description="Disordered" evidence="1">
    <location>
        <begin position="1"/>
        <end position="43"/>
    </location>
</feature>
<dbReference type="InterPro" id="IPR003615">
    <property type="entry name" value="HNH_nuc"/>
</dbReference>
<dbReference type="CDD" id="cd00085">
    <property type="entry name" value="HNHc"/>
    <property type="match status" value="1"/>
</dbReference>
<dbReference type="GO" id="GO:0008270">
    <property type="term" value="F:zinc ion binding"/>
    <property type="evidence" value="ECO:0007669"/>
    <property type="project" value="InterPro"/>
</dbReference>
<dbReference type="Proteomes" id="UP000595362">
    <property type="component" value="Chromosome"/>
</dbReference>
<keyword evidence="3" id="KW-0540">Nuclease</keyword>